<dbReference type="RefSeq" id="WP_041974003.1">
    <property type="nucleotide sequence ID" value="NZ_CBXV010000002.1"/>
</dbReference>
<evidence type="ECO:0000313" key="1">
    <source>
        <dbReference type="EMBL" id="CDM64508.1"/>
    </source>
</evidence>
<dbReference type="Pfam" id="PF18306">
    <property type="entry name" value="LDcluster4"/>
    <property type="match status" value="1"/>
</dbReference>
<organism evidence="1 2">
    <name type="scientific">Pyrinomonas methylaliphatogenes</name>
    <dbReference type="NCBI Taxonomy" id="454194"/>
    <lineage>
        <taxon>Bacteria</taxon>
        <taxon>Pseudomonadati</taxon>
        <taxon>Acidobacteriota</taxon>
        <taxon>Blastocatellia</taxon>
        <taxon>Blastocatellales</taxon>
        <taxon>Pyrinomonadaceae</taxon>
        <taxon>Pyrinomonas</taxon>
    </lineage>
</organism>
<dbReference type="EMBL" id="CBXV010000002">
    <property type="protein sequence ID" value="CDM64508.1"/>
    <property type="molecule type" value="Genomic_DNA"/>
</dbReference>
<evidence type="ECO:0000313" key="2">
    <source>
        <dbReference type="Proteomes" id="UP000031518"/>
    </source>
</evidence>
<dbReference type="Proteomes" id="UP000031518">
    <property type="component" value="Unassembled WGS sequence"/>
</dbReference>
<dbReference type="InterPro" id="IPR041164">
    <property type="entry name" value="LDcluster4"/>
</dbReference>
<proteinExistence type="predicted"/>
<keyword evidence="2" id="KW-1185">Reference proteome</keyword>
<protein>
    <recommendedName>
        <fullName evidence="3">Rossmann fold nucleotide-binding protein</fullName>
    </recommendedName>
</protein>
<name>A0A0B6WTG3_9BACT</name>
<gene>
    <name evidence="1" type="ORF">PYK22_00502</name>
</gene>
<dbReference type="STRING" id="454194.PYK22_00502"/>
<dbReference type="AlphaFoldDB" id="A0A0B6WTG3"/>
<dbReference type="OrthoDB" id="9793685at2"/>
<reference evidence="1 2" key="1">
    <citation type="submission" date="2013-12" db="EMBL/GenBank/DDBJ databases">
        <authorList>
            <person name="Stott M."/>
        </authorList>
    </citation>
    <scope>NUCLEOTIDE SEQUENCE [LARGE SCALE GENOMIC DNA]</scope>
    <source>
        <strain evidence="1 2">K22</strain>
    </source>
</reference>
<evidence type="ECO:0008006" key="3">
    <source>
        <dbReference type="Google" id="ProtNLM"/>
    </source>
</evidence>
<reference evidence="1 2" key="2">
    <citation type="submission" date="2015-01" db="EMBL/GenBank/DDBJ databases">
        <title>Complete genome sequence of Pyrinomonas methylaliphatogenes type strain K22T.</title>
        <authorList>
            <person name="Lee K.C.Y."/>
            <person name="Power J.F."/>
            <person name="Dunfield P.F."/>
            <person name="Morgan X.C."/>
            <person name="Huttenhower C."/>
            <person name="Stott M.B."/>
        </authorList>
    </citation>
    <scope>NUCLEOTIDE SEQUENCE [LARGE SCALE GENOMIC DNA]</scope>
    <source>
        <strain evidence="1 2">K22</strain>
    </source>
</reference>
<dbReference type="SUPFAM" id="SSF102405">
    <property type="entry name" value="MCP/YpsA-like"/>
    <property type="match status" value="1"/>
</dbReference>
<sequence>MNCGKIKIGVMGSAADTLPTEGRASLEAKGEALGQAIAARRAVLLTGATTGIPYLVGRAAKAAGAFHIGISPAANRDEHVKAYGLPLDACDVIIYTGFGLKGRNVVLVRSCDIAIFVGGSIGSLNEFTIAYDEGRIIGCLTGTGGVADCASQLLEAFPKRSTAQLLLADEPNFLLAACLKAYEERGG</sequence>
<accession>A0A0B6WTG3</accession>
<dbReference type="Gene3D" id="3.40.50.450">
    <property type="match status" value="1"/>
</dbReference>